<keyword evidence="3" id="KW-1185">Reference proteome</keyword>
<protein>
    <submittedName>
        <fullName evidence="2">Duf6 domain protein</fullName>
    </submittedName>
</protein>
<comment type="caution">
    <text evidence="2">The sequence shown here is derived from an EMBL/GenBank/DDBJ whole genome shotgun (WGS) entry which is preliminary data.</text>
</comment>
<evidence type="ECO:0000313" key="3">
    <source>
        <dbReference type="Proteomes" id="UP000439903"/>
    </source>
</evidence>
<evidence type="ECO:0000313" key="2">
    <source>
        <dbReference type="EMBL" id="KAF0560673.1"/>
    </source>
</evidence>
<feature type="compositionally biased region" description="Low complexity" evidence="1">
    <location>
        <begin position="7"/>
        <end position="19"/>
    </location>
</feature>
<organism evidence="2 3">
    <name type="scientific">Gigaspora margarita</name>
    <dbReference type="NCBI Taxonomy" id="4874"/>
    <lineage>
        <taxon>Eukaryota</taxon>
        <taxon>Fungi</taxon>
        <taxon>Fungi incertae sedis</taxon>
        <taxon>Mucoromycota</taxon>
        <taxon>Glomeromycotina</taxon>
        <taxon>Glomeromycetes</taxon>
        <taxon>Diversisporales</taxon>
        <taxon>Gigasporaceae</taxon>
        <taxon>Gigaspora</taxon>
    </lineage>
</organism>
<sequence length="112" mass="12426">MADSEISNTTPPLTSSHSTTPPPSSSPPTVLQTATAFSSLQVDFPSSTNVARSQRADNEQEEVRQSAVNALHQYSVLAMHVIANEESPAQTRLRMLRYLTDGKYYFFNCKQF</sequence>
<proteinExistence type="predicted"/>
<dbReference type="Proteomes" id="UP000439903">
    <property type="component" value="Unassembled WGS sequence"/>
</dbReference>
<dbReference type="OrthoDB" id="2381563at2759"/>
<feature type="region of interest" description="Disordered" evidence="1">
    <location>
        <begin position="1"/>
        <end position="31"/>
    </location>
</feature>
<reference evidence="2 3" key="1">
    <citation type="journal article" date="2019" name="Environ. Microbiol.">
        <title>At the nexus of three kingdoms: the genome of the mycorrhizal fungus Gigaspora margarita provides insights into plant, endobacterial and fungal interactions.</title>
        <authorList>
            <person name="Venice F."/>
            <person name="Ghignone S."/>
            <person name="Salvioli di Fossalunga A."/>
            <person name="Amselem J."/>
            <person name="Novero M."/>
            <person name="Xianan X."/>
            <person name="Sedzielewska Toro K."/>
            <person name="Morin E."/>
            <person name="Lipzen A."/>
            <person name="Grigoriev I.V."/>
            <person name="Henrissat B."/>
            <person name="Martin F.M."/>
            <person name="Bonfante P."/>
        </authorList>
    </citation>
    <scope>NUCLEOTIDE SEQUENCE [LARGE SCALE GENOMIC DNA]</scope>
    <source>
        <strain evidence="2 3">BEG34</strain>
    </source>
</reference>
<evidence type="ECO:0000256" key="1">
    <source>
        <dbReference type="SAM" id="MobiDB-lite"/>
    </source>
</evidence>
<dbReference type="AlphaFoldDB" id="A0A8H4EVJ1"/>
<accession>A0A8H4EVJ1</accession>
<name>A0A8H4EVJ1_GIGMA</name>
<gene>
    <name evidence="2" type="ORF">F8M41_001258</name>
</gene>
<dbReference type="EMBL" id="WTPW01000012">
    <property type="protein sequence ID" value="KAF0560673.1"/>
    <property type="molecule type" value="Genomic_DNA"/>
</dbReference>